<feature type="signal peptide" evidence="1">
    <location>
        <begin position="1"/>
        <end position="23"/>
    </location>
</feature>
<feature type="non-terminal residue" evidence="2">
    <location>
        <position position="1"/>
    </location>
</feature>
<accession>A0A9P5VHQ9</accession>
<keyword evidence="3" id="KW-1185">Reference proteome</keyword>
<gene>
    <name evidence="2" type="ORF">BG006_000357</name>
</gene>
<dbReference type="Proteomes" id="UP000696485">
    <property type="component" value="Unassembled WGS sequence"/>
</dbReference>
<reference evidence="2" key="1">
    <citation type="journal article" date="2020" name="Fungal Divers.">
        <title>Resolving the Mortierellaceae phylogeny through synthesis of multi-gene phylogenetics and phylogenomics.</title>
        <authorList>
            <person name="Vandepol N."/>
            <person name="Liber J."/>
            <person name="Desiro A."/>
            <person name="Na H."/>
            <person name="Kennedy M."/>
            <person name="Barry K."/>
            <person name="Grigoriev I.V."/>
            <person name="Miller A.N."/>
            <person name="O'Donnell K."/>
            <person name="Stajich J.E."/>
            <person name="Bonito G."/>
        </authorList>
    </citation>
    <scope>NUCLEOTIDE SEQUENCE</scope>
    <source>
        <strain evidence="2">NVP1</strain>
    </source>
</reference>
<dbReference type="EMBL" id="JAAAUY010001056">
    <property type="protein sequence ID" value="KAF9324627.1"/>
    <property type="molecule type" value="Genomic_DNA"/>
</dbReference>
<proteinExistence type="predicted"/>
<name>A0A9P5VHQ9_9FUNG</name>
<feature type="chain" id="PRO_5040508327" evidence="1">
    <location>
        <begin position="24"/>
        <end position="157"/>
    </location>
</feature>
<keyword evidence="1" id="KW-0732">Signal</keyword>
<sequence>MTECSLTLSFVFVALYFLSAVAAFPSFTSEMALPGQCMLSIGFTLNQSNPVNLCAANFSQVTHRDTSWFLVAGEPYRVSMLELEFCIVATDMNCTYSTTNDCIHENIEYRIRVKHALIQGYLHVLDTQIEIVPSFQAASGFNLSKSATDSSHMHITH</sequence>
<comment type="caution">
    <text evidence="2">The sequence shown here is derived from an EMBL/GenBank/DDBJ whole genome shotgun (WGS) entry which is preliminary data.</text>
</comment>
<evidence type="ECO:0000313" key="2">
    <source>
        <dbReference type="EMBL" id="KAF9324627.1"/>
    </source>
</evidence>
<evidence type="ECO:0000313" key="3">
    <source>
        <dbReference type="Proteomes" id="UP000696485"/>
    </source>
</evidence>
<protein>
    <submittedName>
        <fullName evidence="2">Uncharacterized protein</fullName>
    </submittedName>
</protein>
<dbReference type="AlphaFoldDB" id="A0A9P5VHQ9"/>
<evidence type="ECO:0000256" key="1">
    <source>
        <dbReference type="SAM" id="SignalP"/>
    </source>
</evidence>
<organism evidence="2 3">
    <name type="scientific">Podila minutissima</name>
    <dbReference type="NCBI Taxonomy" id="64525"/>
    <lineage>
        <taxon>Eukaryota</taxon>
        <taxon>Fungi</taxon>
        <taxon>Fungi incertae sedis</taxon>
        <taxon>Mucoromycota</taxon>
        <taxon>Mortierellomycotina</taxon>
        <taxon>Mortierellomycetes</taxon>
        <taxon>Mortierellales</taxon>
        <taxon>Mortierellaceae</taxon>
        <taxon>Podila</taxon>
    </lineage>
</organism>